<evidence type="ECO:0000313" key="1">
    <source>
        <dbReference type="EMBL" id="CAG8620564.1"/>
    </source>
</evidence>
<protein>
    <submittedName>
        <fullName evidence="1">23262_t:CDS:1</fullName>
    </submittedName>
</protein>
<dbReference type="EMBL" id="CAJVPY010004481">
    <property type="protein sequence ID" value="CAG8620564.1"/>
    <property type="molecule type" value="Genomic_DNA"/>
</dbReference>
<dbReference type="AlphaFoldDB" id="A0A9N9GRB5"/>
<name>A0A9N9GRB5_9GLOM</name>
<proteinExistence type="predicted"/>
<comment type="caution">
    <text evidence="1">The sequence shown here is derived from an EMBL/GenBank/DDBJ whole genome shotgun (WGS) entry which is preliminary data.</text>
</comment>
<accession>A0A9N9GRB5</accession>
<organism evidence="1 2">
    <name type="scientific">Dentiscutata erythropus</name>
    <dbReference type="NCBI Taxonomy" id="1348616"/>
    <lineage>
        <taxon>Eukaryota</taxon>
        <taxon>Fungi</taxon>
        <taxon>Fungi incertae sedis</taxon>
        <taxon>Mucoromycota</taxon>
        <taxon>Glomeromycotina</taxon>
        <taxon>Glomeromycetes</taxon>
        <taxon>Diversisporales</taxon>
        <taxon>Gigasporaceae</taxon>
        <taxon>Dentiscutata</taxon>
    </lineage>
</organism>
<evidence type="ECO:0000313" key="2">
    <source>
        <dbReference type="Proteomes" id="UP000789405"/>
    </source>
</evidence>
<sequence>MTVSDMNHAKITVVTNDNITASNITLAFSPSFDSLLAALYPIEVTYSFTNVIEIGCNKYMLNEIFPQKRKKLQENAFTKEPFREIRAKKISIPSSKPPNFLSKIISLVRGTPGGTAGAICNSTDDCNGGLTCTRKSCLPPSCSPNCGPDDPCSSDDDCKSPTTISHPNMIKRKNRVYL</sequence>
<keyword evidence="2" id="KW-1185">Reference proteome</keyword>
<gene>
    <name evidence="1" type="ORF">DERYTH_LOCUS8614</name>
</gene>
<dbReference type="Proteomes" id="UP000789405">
    <property type="component" value="Unassembled WGS sequence"/>
</dbReference>
<reference evidence="1" key="1">
    <citation type="submission" date="2021-06" db="EMBL/GenBank/DDBJ databases">
        <authorList>
            <person name="Kallberg Y."/>
            <person name="Tangrot J."/>
            <person name="Rosling A."/>
        </authorList>
    </citation>
    <scope>NUCLEOTIDE SEQUENCE</scope>
    <source>
        <strain evidence="1">MA453B</strain>
    </source>
</reference>